<feature type="domain" description="FAD dependent oxidoreductase" evidence="1">
    <location>
        <begin position="3"/>
        <end position="355"/>
    </location>
</feature>
<dbReference type="SUPFAM" id="SSF54373">
    <property type="entry name" value="FAD-linked reductases, C-terminal domain"/>
    <property type="match status" value="1"/>
</dbReference>
<gene>
    <name evidence="3" type="primary">lhgO_4</name>
    <name evidence="3" type="ORF">ELLFYP34_03197</name>
</gene>
<dbReference type="Pfam" id="PF01266">
    <property type="entry name" value="DAO"/>
    <property type="match status" value="1"/>
</dbReference>
<sequence>MLDVIIIGGGILGVTTARLLSRFNLDTLVLEKGADLGEGASKANSAVLAAGFHPRGGSLKGISCVRGNAMYPQICKELGVEIAYPGSLFVAFHREGEEMIREKYKKGLKNNVPDMEILSGSESRALEPGLSDRVTMALYARTTGIIELFSLLLRTAQSAEKNGVHFAFDEEVQEIIEHENHFEVVTGRRSLNARYVINTAGGMAMAVESGVRPQDLIIKPRCGQFLVFDRQGKDGIRHVLYQAQETDEKGCLLAPSTEGNIIAGPTSQDVPDYKNVETTDWGIHHIEKTAKKILPDLDMGKVITSFAGVRANIKNVVKEEKDFVIRRSVPRMVSALGIKNPGMTAAPYLCQMILDLLIEDGLCTAPNPDYCPVLDLPKPFLKQTENIQKKWYEQDHRYGNLVCRCEGITEGDILRVLREPLPPKNMNGLKKRLRTTMGRCQGSFCTPRILEILSREWSVPPEKIMKEAPGSPFVKGRVK</sequence>
<dbReference type="Gene3D" id="1.10.10.1100">
    <property type="entry name" value="BFD-like [2Fe-2S]-binding domain"/>
    <property type="match status" value="1"/>
</dbReference>
<organism evidence="3">
    <name type="scientific">Eubacterium limosum</name>
    <dbReference type="NCBI Taxonomy" id="1736"/>
    <lineage>
        <taxon>Bacteria</taxon>
        <taxon>Bacillati</taxon>
        <taxon>Bacillota</taxon>
        <taxon>Clostridia</taxon>
        <taxon>Eubacteriales</taxon>
        <taxon>Eubacteriaceae</taxon>
        <taxon>Eubacterium</taxon>
    </lineage>
</organism>
<dbReference type="AlphaFoldDB" id="A0A6N3DNC0"/>
<accession>A0A6N3DNC0</accession>
<dbReference type="InterPro" id="IPR036188">
    <property type="entry name" value="FAD/NAD-bd_sf"/>
</dbReference>
<dbReference type="Pfam" id="PF04324">
    <property type="entry name" value="Fer2_BFD"/>
    <property type="match status" value="1"/>
</dbReference>
<dbReference type="InterPro" id="IPR041854">
    <property type="entry name" value="BFD-like_2Fe2S-bd_dom_sf"/>
</dbReference>
<dbReference type="InterPro" id="IPR006076">
    <property type="entry name" value="FAD-dep_OxRdtase"/>
</dbReference>
<dbReference type="PANTHER" id="PTHR42720">
    <property type="entry name" value="GLYCEROL-3-PHOSPHATE DEHYDROGENASE"/>
    <property type="match status" value="1"/>
</dbReference>
<dbReference type="EMBL" id="CACRTR010000009">
    <property type="protein sequence ID" value="VYU30706.1"/>
    <property type="molecule type" value="Genomic_DNA"/>
</dbReference>
<reference evidence="3" key="1">
    <citation type="submission" date="2019-11" db="EMBL/GenBank/DDBJ databases">
        <authorList>
            <person name="Feng L."/>
        </authorList>
    </citation>
    <scope>NUCLEOTIDE SEQUENCE</scope>
    <source>
        <strain evidence="3">ElimosumLFYP34</strain>
    </source>
</reference>
<evidence type="ECO:0000313" key="3">
    <source>
        <dbReference type="EMBL" id="VYU30706.1"/>
    </source>
</evidence>
<dbReference type="InterPro" id="IPR052745">
    <property type="entry name" value="G3P_Oxidase/Oxidoreductase"/>
</dbReference>
<dbReference type="EC" id="1.1.3.15" evidence="3"/>
<dbReference type="PANTHER" id="PTHR42720:SF1">
    <property type="entry name" value="GLYCEROL 3-PHOSPHATE OXIDASE"/>
    <property type="match status" value="1"/>
</dbReference>
<evidence type="ECO:0000259" key="1">
    <source>
        <dbReference type="Pfam" id="PF01266"/>
    </source>
</evidence>
<dbReference type="Gene3D" id="3.30.9.10">
    <property type="entry name" value="D-Amino Acid Oxidase, subunit A, domain 2"/>
    <property type="match status" value="1"/>
</dbReference>
<proteinExistence type="predicted"/>
<protein>
    <submittedName>
        <fullName evidence="3">L-2-hydroxyglutarate oxidase LhgO</fullName>
        <ecNumber evidence="3">1.1.3.15</ecNumber>
    </submittedName>
</protein>
<feature type="domain" description="BFD-like [2Fe-2S]-binding" evidence="2">
    <location>
        <begin position="401"/>
        <end position="454"/>
    </location>
</feature>
<evidence type="ECO:0000259" key="2">
    <source>
        <dbReference type="Pfam" id="PF04324"/>
    </source>
</evidence>
<dbReference type="CDD" id="cd19946">
    <property type="entry name" value="GlpA-like_Fer2_BFD-like"/>
    <property type="match status" value="1"/>
</dbReference>
<dbReference type="Gene3D" id="3.50.50.60">
    <property type="entry name" value="FAD/NAD(P)-binding domain"/>
    <property type="match status" value="1"/>
</dbReference>
<dbReference type="SUPFAM" id="SSF51905">
    <property type="entry name" value="FAD/NAD(P)-binding domain"/>
    <property type="match status" value="1"/>
</dbReference>
<dbReference type="InterPro" id="IPR007419">
    <property type="entry name" value="BFD-like_2Fe2S-bd_dom"/>
</dbReference>
<name>A0A6N3DNC0_EUBLI</name>
<keyword evidence="3" id="KW-0560">Oxidoreductase</keyword>
<dbReference type="GO" id="GO:0003973">
    <property type="term" value="F:(S)-2-hydroxy-acid oxidase activity"/>
    <property type="evidence" value="ECO:0007669"/>
    <property type="project" value="UniProtKB-EC"/>
</dbReference>